<dbReference type="Pfam" id="PF16854">
    <property type="entry name" value="VPS53_C"/>
    <property type="match status" value="1"/>
</dbReference>
<dbReference type="PANTHER" id="PTHR12820">
    <property type="entry name" value="VACUOLAR SORTING PROTEIN 53"/>
    <property type="match status" value="1"/>
</dbReference>
<accession>A0A3S4R1B4</accession>
<dbReference type="PANTHER" id="PTHR12820:SF0">
    <property type="entry name" value="VACUOLAR PROTEIN SORTING-ASSOCIATED PROTEIN 53 HOMOLOG"/>
    <property type="match status" value="1"/>
</dbReference>
<evidence type="ECO:0000256" key="6">
    <source>
        <dbReference type="ARBA" id="ARBA00023034"/>
    </source>
</evidence>
<dbReference type="GO" id="GO:0010008">
    <property type="term" value="C:endosome membrane"/>
    <property type="evidence" value="ECO:0007669"/>
    <property type="project" value="UniProtKB-SubCell"/>
</dbReference>
<keyword evidence="5" id="KW-0967">Endosome</keyword>
<gene>
    <name evidence="13" type="ORF">B4U79_04023</name>
    <name evidence="12" type="ORF">B4U79_07144</name>
    <name evidence="14" type="ORF">B4U79_12256</name>
</gene>
<comment type="caution">
    <text evidence="12">The sequence shown here is derived from an EMBL/GenBank/DDBJ whole genome shotgun (WGS) entry which is preliminary data.</text>
</comment>
<keyword evidence="15" id="KW-1185">Reference proteome</keyword>
<name>A0A3S4R1B4_9ACAR</name>
<reference evidence="12 15" key="1">
    <citation type="journal article" date="2018" name="Gigascience">
        <title>Genomes of trombidid mites reveal novel predicted allergens and laterally-transferred genes associated with secondary metabolism.</title>
        <authorList>
            <person name="Dong X."/>
            <person name="Chaisiri K."/>
            <person name="Xia D."/>
            <person name="Armstrong S.D."/>
            <person name="Fang Y."/>
            <person name="Donnelly M.J."/>
            <person name="Kadowaki T."/>
            <person name="McGarry J.W."/>
            <person name="Darby A.C."/>
            <person name="Makepeace B.L."/>
        </authorList>
    </citation>
    <scope>NUCLEOTIDE SEQUENCE [LARGE SCALE GENOMIC DNA]</scope>
    <source>
        <strain evidence="12">UoL-WK</strain>
    </source>
</reference>
<dbReference type="GO" id="GO:0000938">
    <property type="term" value="C:GARP complex"/>
    <property type="evidence" value="ECO:0007669"/>
    <property type="project" value="InterPro"/>
</dbReference>
<evidence type="ECO:0000259" key="11">
    <source>
        <dbReference type="Pfam" id="PF16854"/>
    </source>
</evidence>
<evidence type="ECO:0000256" key="7">
    <source>
        <dbReference type="ARBA" id="ARBA00023136"/>
    </source>
</evidence>
<dbReference type="InterPro" id="IPR039766">
    <property type="entry name" value="Vps53"/>
</dbReference>
<evidence type="ECO:0000256" key="4">
    <source>
        <dbReference type="ARBA" id="ARBA00014103"/>
    </source>
</evidence>
<dbReference type="EMBL" id="NCKU01001961">
    <property type="protein sequence ID" value="RWS10791.1"/>
    <property type="molecule type" value="Genomic_DNA"/>
</dbReference>
<feature type="compositionally biased region" description="Basic and acidic residues" evidence="9">
    <location>
        <begin position="15"/>
        <end position="25"/>
    </location>
</feature>
<evidence type="ECO:0000256" key="1">
    <source>
        <dbReference type="ARBA" id="ARBA00004150"/>
    </source>
</evidence>
<organism evidence="12 15">
    <name type="scientific">Dinothrombium tinctorium</name>
    <dbReference type="NCBI Taxonomy" id="1965070"/>
    <lineage>
        <taxon>Eukaryota</taxon>
        <taxon>Metazoa</taxon>
        <taxon>Ecdysozoa</taxon>
        <taxon>Arthropoda</taxon>
        <taxon>Chelicerata</taxon>
        <taxon>Arachnida</taxon>
        <taxon>Acari</taxon>
        <taxon>Acariformes</taxon>
        <taxon>Trombidiformes</taxon>
        <taxon>Prostigmata</taxon>
        <taxon>Anystina</taxon>
        <taxon>Parasitengona</taxon>
        <taxon>Trombidioidea</taxon>
        <taxon>Trombidiidae</taxon>
        <taxon>Dinothrombium</taxon>
    </lineage>
</organism>
<evidence type="ECO:0000256" key="5">
    <source>
        <dbReference type="ARBA" id="ARBA00022753"/>
    </source>
</evidence>
<evidence type="ECO:0000259" key="10">
    <source>
        <dbReference type="Pfam" id="PF04100"/>
    </source>
</evidence>
<sequence>MSLKTGIEFESETGTDQKHETHESDGNLLPVCVSPEVQNTIDKVLSSDDPLDKADFNPIDYINGIFPTEQSLSNIDDVLNRMKAKIRQLDEEIRVVVRGQNNVEKAGKEALEEAKQVIAQLTSRIIEMKAQAKKSEQMVNEITCDIKQLDNAKKNLTSSIIMLNNLHILVEGVDKLEEATQKREYAQAAAILQSVVDVLNQLENHKHIPHIRVLAHKVETIRLKLAEQIIADFHSTFEGPNSKHSISHNQLRLLAEACLVVSSLDSRVKHDILTWFVNLELLEYKALFQENQDIAWLDKIEKRYNWLKKHLMEFEDRFGKMFPIDWEVSECIAIEFCKVTANELCKVMSNRLSEINVKLLLYAIGKTVTFENLLTQRFSRSISYERKDIKQISFSGLISHCFEQHLNIYVDAQSENLSKLIEQFVDEYQKTKNNEILSAEVFPSAGILFTQYKHCLVQCVQLSTRKPLVSLTTTFQKYLREYAHRILQNNLPRVGGPSLATSSLSSGGVLSAATSAAGILQSLLKEGEVTRFTKSELCQICSILLTSNYCLETVQQLEKKLQEKVDPAFVDNINMKGEQDLFHGIITSCIQMIIQDIESGCEPAFNVMIKTQWSTVETPIGQSAYVTTITNHLQQIFPFIRENLQEARKHFTQLCNKFAVIFIPKFINNLFKCKNLSQGGAEQLLLDTHTLKKVLLELPGWESVVKTAPGSYTKTVIKGMTKAEMILKVVLVPCERIESFIENYNKLLPDSDENELHKILDMKGVRRAEINLLLEAYRNAPKGDSKDIHEAIQNNIDHESSKIKRLENLIKKNVKV</sequence>
<proteinExistence type="inferred from homology"/>
<dbReference type="Pfam" id="PF04100">
    <property type="entry name" value="Vps53_N"/>
    <property type="match status" value="1"/>
</dbReference>
<dbReference type="InterPro" id="IPR031745">
    <property type="entry name" value="Vps53_C"/>
</dbReference>
<dbReference type="AlphaFoldDB" id="A0A3S4R1B4"/>
<evidence type="ECO:0000313" key="15">
    <source>
        <dbReference type="Proteomes" id="UP000285301"/>
    </source>
</evidence>
<dbReference type="GO" id="GO:0005829">
    <property type="term" value="C:cytosol"/>
    <property type="evidence" value="ECO:0007669"/>
    <property type="project" value="GOC"/>
</dbReference>
<feature type="domain" description="Vps53 N-terminal" evidence="10">
    <location>
        <begin position="55"/>
        <end position="428"/>
    </location>
</feature>
<evidence type="ECO:0000256" key="9">
    <source>
        <dbReference type="SAM" id="MobiDB-lite"/>
    </source>
</evidence>
<dbReference type="Gene3D" id="1.10.357.110">
    <property type="entry name" value="Vacuolar protein sorting-associated protein 53, C-terminus"/>
    <property type="match status" value="1"/>
</dbReference>
<comment type="similarity">
    <text evidence="3">Belongs to the VPS53 family.</text>
</comment>
<comment type="subcellular location">
    <subcellularLocation>
        <location evidence="2">Endosome membrane</location>
        <topology evidence="2">Peripheral membrane protein</topology>
    </subcellularLocation>
    <subcellularLocation>
        <location evidence="1">Golgi apparatus</location>
        <location evidence="1">trans-Golgi network membrane</location>
        <topology evidence="1">Peripheral membrane protein</topology>
    </subcellularLocation>
</comment>
<feature type="region of interest" description="Disordered" evidence="9">
    <location>
        <begin position="1"/>
        <end position="29"/>
    </location>
</feature>
<dbReference type="EMBL" id="NCKU01002136">
    <property type="protein sequence ID" value="RWS10324.1"/>
    <property type="molecule type" value="Genomic_DNA"/>
</dbReference>
<feature type="coiled-coil region" evidence="8">
    <location>
        <begin position="72"/>
        <end position="152"/>
    </location>
</feature>
<reference evidence="12" key="2">
    <citation type="submission" date="2018-11" db="EMBL/GenBank/DDBJ databases">
        <title>Trombidioid mite genomics.</title>
        <authorList>
            <person name="Dong X."/>
        </authorList>
    </citation>
    <scope>NUCLEOTIDE SEQUENCE</scope>
    <source>
        <strain evidence="12">UoL-WK</strain>
    </source>
</reference>
<dbReference type="STRING" id="1965070.A0A3S4R1B4"/>
<evidence type="ECO:0000313" key="12">
    <source>
        <dbReference type="EMBL" id="RWS10324.1"/>
    </source>
</evidence>
<feature type="domain" description="Vps53 C-terminal" evidence="11">
    <location>
        <begin position="682"/>
        <end position="765"/>
    </location>
</feature>
<evidence type="ECO:0000313" key="14">
    <source>
        <dbReference type="EMBL" id="RWS10791.1"/>
    </source>
</evidence>
<keyword evidence="7" id="KW-0472">Membrane</keyword>
<dbReference type="EMBL" id="NCKU01002070">
    <property type="protein sequence ID" value="RWS10512.1"/>
    <property type="molecule type" value="Genomic_DNA"/>
</dbReference>
<dbReference type="Proteomes" id="UP000285301">
    <property type="component" value="Unassembled WGS sequence"/>
</dbReference>
<keyword evidence="6" id="KW-0333">Golgi apparatus</keyword>
<keyword evidence="8" id="KW-0175">Coiled coil</keyword>
<evidence type="ECO:0000256" key="3">
    <source>
        <dbReference type="ARBA" id="ARBA00008628"/>
    </source>
</evidence>
<protein>
    <recommendedName>
        <fullName evidence="4">Vacuolar protein sorting-associated protein 53 homolog</fullName>
    </recommendedName>
</protein>
<evidence type="ECO:0000256" key="8">
    <source>
        <dbReference type="SAM" id="Coils"/>
    </source>
</evidence>
<dbReference type="InterPro" id="IPR038260">
    <property type="entry name" value="Vps53_C_sf"/>
</dbReference>
<evidence type="ECO:0000313" key="13">
    <source>
        <dbReference type="EMBL" id="RWS10512.1"/>
    </source>
</evidence>
<dbReference type="OrthoDB" id="10261632at2759"/>
<dbReference type="InterPro" id="IPR007234">
    <property type="entry name" value="Vps53_N"/>
</dbReference>
<evidence type="ECO:0000256" key="2">
    <source>
        <dbReference type="ARBA" id="ARBA00004481"/>
    </source>
</evidence>
<dbReference type="GO" id="GO:0042147">
    <property type="term" value="P:retrograde transport, endosome to Golgi"/>
    <property type="evidence" value="ECO:0007669"/>
    <property type="project" value="InterPro"/>
</dbReference>